<dbReference type="OrthoDB" id="128539at2759"/>
<sequence length="246" mass="28028">MVNWTVRKLGKVIPPTCNDYDQWTVVQLRKECGRKVSRPEQTRRLRAYDAARRAVQSSVDEEYLLESSLRKTKHCMIRLLNILFSDHFEEKLASSDETATRDQIDAGEVNQKSRVLEGTNDPRYEGINPSVIVEHNTTKLYDMWKSVNGKFVKALARFVVSGQNSNEFYDCATRIGGMHEEDEIDSLNMPVSEKPVAQVKSSKWQEQVLTTINRMVDIFANTPQSAVALSTSRISREALDEDLLLG</sequence>
<name>W2RIF8_PHYN3</name>
<organism evidence="1 2">
    <name type="scientific">Phytophthora nicotianae (strain INRA-310)</name>
    <name type="common">Phytophthora parasitica</name>
    <dbReference type="NCBI Taxonomy" id="761204"/>
    <lineage>
        <taxon>Eukaryota</taxon>
        <taxon>Sar</taxon>
        <taxon>Stramenopiles</taxon>
        <taxon>Oomycota</taxon>
        <taxon>Peronosporomycetes</taxon>
        <taxon>Peronosporales</taxon>
        <taxon>Peronosporaceae</taxon>
        <taxon>Phytophthora</taxon>
    </lineage>
</organism>
<dbReference type="VEuPathDB" id="FungiDB:PPTG_00721"/>
<evidence type="ECO:0000313" key="2">
    <source>
        <dbReference type="Proteomes" id="UP000018817"/>
    </source>
</evidence>
<evidence type="ECO:0000313" key="1">
    <source>
        <dbReference type="EMBL" id="ETN24355.1"/>
    </source>
</evidence>
<accession>W2RIF8</accession>
<reference evidence="1 2" key="2">
    <citation type="submission" date="2013-11" db="EMBL/GenBank/DDBJ databases">
        <title>The Genome Sequence of Phytophthora parasitica INRA-310.</title>
        <authorList>
            <consortium name="The Broad Institute Genomics Platform"/>
            <person name="Russ C."/>
            <person name="Tyler B."/>
            <person name="Panabieres F."/>
            <person name="Shan W."/>
            <person name="Tripathy S."/>
            <person name="Grunwald N."/>
            <person name="Machado M."/>
            <person name="Johnson C.S."/>
            <person name="Arredondo F."/>
            <person name="Hong C."/>
            <person name="Coffey M."/>
            <person name="Young S.K."/>
            <person name="Zeng Q."/>
            <person name="Gargeya S."/>
            <person name="Fitzgerald M."/>
            <person name="Abouelleil A."/>
            <person name="Alvarado L."/>
            <person name="Chapman S.B."/>
            <person name="Gainer-Dewar J."/>
            <person name="Goldberg J."/>
            <person name="Griggs A."/>
            <person name="Gujja S."/>
            <person name="Hansen M."/>
            <person name="Howarth C."/>
            <person name="Imamovic A."/>
            <person name="Ireland A."/>
            <person name="Larimer J."/>
            <person name="McCowan C."/>
            <person name="Murphy C."/>
            <person name="Pearson M."/>
            <person name="Poon T.W."/>
            <person name="Priest M."/>
            <person name="Roberts A."/>
            <person name="Saif S."/>
            <person name="Shea T."/>
            <person name="Sykes S."/>
            <person name="Wortman J."/>
            <person name="Nusbaum C."/>
            <person name="Birren B."/>
        </authorList>
    </citation>
    <scope>NUCLEOTIDE SEQUENCE [LARGE SCALE GENOMIC DNA]</scope>
    <source>
        <strain evidence="1 2">INRA-310</strain>
    </source>
</reference>
<reference evidence="2" key="1">
    <citation type="submission" date="2011-12" db="EMBL/GenBank/DDBJ databases">
        <authorList>
            <consortium name="The Broad Institute Genome Sequencing Platform"/>
            <person name="Russ C."/>
            <person name="Tyler B."/>
            <person name="Panabieres F."/>
            <person name="Shan W."/>
            <person name="Tripathy S."/>
            <person name="Grunwald N."/>
            <person name="Machado M."/>
            <person name="Young S.K."/>
            <person name="Zeng Q."/>
            <person name="Gargeya S."/>
            <person name="Fitzgerald M."/>
            <person name="Haas B."/>
            <person name="Abouelleil A."/>
            <person name="Alvarado L."/>
            <person name="Arachchi H.M."/>
            <person name="Berlin A."/>
            <person name="Chapman S.B."/>
            <person name="Gearin G."/>
            <person name="Goldberg J."/>
            <person name="Griggs A."/>
            <person name="Gujja S."/>
            <person name="Hansen M."/>
            <person name="Heiman D."/>
            <person name="Howarth C."/>
            <person name="Larimer J."/>
            <person name="Lui A."/>
            <person name="MacDonald P.J.P."/>
            <person name="McCowen C."/>
            <person name="Montmayeur A."/>
            <person name="Murphy C."/>
            <person name="Neiman D."/>
            <person name="Pearson M."/>
            <person name="Priest M."/>
            <person name="Roberts A."/>
            <person name="Saif S."/>
            <person name="Shea T."/>
            <person name="Sisk P."/>
            <person name="Stolte C."/>
            <person name="Sykes S."/>
            <person name="Wortman J."/>
            <person name="Nusbaum C."/>
            <person name="Birren B."/>
        </authorList>
    </citation>
    <scope>NUCLEOTIDE SEQUENCE [LARGE SCALE GENOMIC DNA]</scope>
    <source>
        <strain evidence="2">INRA-310</strain>
    </source>
</reference>
<gene>
    <name evidence="1" type="ORF">PPTG_00721</name>
</gene>
<protein>
    <submittedName>
        <fullName evidence="1">Uncharacterized protein</fullName>
    </submittedName>
</protein>
<dbReference type="Proteomes" id="UP000018817">
    <property type="component" value="Unassembled WGS sequence"/>
</dbReference>
<proteinExistence type="predicted"/>
<dbReference type="OMA" id="XEEDEID"/>
<dbReference type="AlphaFoldDB" id="W2RIF8"/>
<dbReference type="GeneID" id="20171069"/>
<dbReference type="RefSeq" id="XP_008890426.1">
    <property type="nucleotide sequence ID" value="XM_008892178.1"/>
</dbReference>
<dbReference type="EMBL" id="KI669561">
    <property type="protein sequence ID" value="ETN24355.1"/>
    <property type="molecule type" value="Genomic_DNA"/>
</dbReference>